<dbReference type="EMBL" id="CACRXK020006808">
    <property type="protein sequence ID" value="CAB4010497.1"/>
    <property type="molecule type" value="Genomic_DNA"/>
</dbReference>
<feature type="domain" description="Mutator-like transposase" evidence="1">
    <location>
        <begin position="3"/>
        <end position="86"/>
    </location>
</feature>
<reference evidence="2" key="1">
    <citation type="submission" date="2020-04" db="EMBL/GenBank/DDBJ databases">
        <authorList>
            <person name="Alioto T."/>
            <person name="Alioto T."/>
            <person name="Gomez Garrido J."/>
        </authorList>
    </citation>
    <scope>NUCLEOTIDE SEQUENCE</scope>
    <source>
        <strain evidence="2">A484AB</strain>
    </source>
</reference>
<protein>
    <recommendedName>
        <fullName evidence="1">Mutator-like transposase domain-containing protein</fullName>
    </recommendedName>
</protein>
<gene>
    <name evidence="2" type="ORF">PACLA_8A046769</name>
</gene>
<sequence length="107" mass="12005">MTYAMKLIGCGLAAMQMFCSTMNMPPPVNPKAFDYHNKAILRAVKDVAEETMNDAAQEIHKLNSAEVDEDGILKTSVSCDGTWQSQEGFFVTAWLRYCYFHGNRQSS</sequence>
<proteinExistence type="predicted"/>
<evidence type="ECO:0000313" key="2">
    <source>
        <dbReference type="EMBL" id="CAB4010497.1"/>
    </source>
</evidence>
<dbReference type="InterPro" id="IPR049012">
    <property type="entry name" value="Mutator_transp_dom"/>
</dbReference>
<dbReference type="Pfam" id="PF20700">
    <property type="entry name" value="Mutator"/>
    <property type="match status" value="1"/>
</dbReference>
<comment type="caution">
    <text evidence="2">The sequence shown here is derived from an EMBL/GenBank/DDBJ whole genome shotgun (WGS) entry which is preliminary data.</text>
</comment>
<evidence type="ECO:0000259" key="1">
    <source>
        <dbReference type="Pfam" id="PF20700"/>
    </source>
</evidence>
<accession>A0A7D9ILC2</accession>
<dbReference type="OrthoDB" id="6427993at2759"/>
<name>A0A7D9ILC2_PARCT</name>
<keyword evidence="3" id="KW-1185">Reference proteome</keyword>
<dbReference type="AlphaFoldDB" id="A0A7D9ILC2"/>
<dbReference type="Proteomes" id="UP001152795">
    <property type="component" value="Unassembled WGS sequence"/>
</dbReference>
<organism evidence="2 3">
    <name type="scientific">Paramuricea clavata</name>
    <name type="common">Red gorgonian</name>
    <name type="synonym">Violescent sea-whip</name>
    <dbReference type="NCBI Taxonomy" id="317549"/>
    <lineage>
        <taxon>Eukaryota</taxon>
        <taxon>Metazoa</taxon>
        <taxon>Cnidaria</taxon>
        <taxon>Anthozoa</taxon>
        <taxon>Octocorallia</taxon>
        <taxon>Malacalcyonacea</taxon>
        <taxon>Plexauridae</taxon>
        <taxon>Paramuricea</taxon>
    </lineage>
</organism>
<evidence type="ECO:0000313" key="3">
    <source>
        <dbReference type="Proteomes" id="UP001152795"/>
    </source>
</evidence>